<keyword evidence="6" id="KW-1185">Reference proteome</keyword>
<accession>A0A2N7X1Z2</accession>
<keyword evidence="3" id="KW-0786">Thiamine pyrophosphate</keyword>
<evidence type="ECO:0000259" key="4">
    <source>
        <dbReference type="Pfam" id="PF00456"/>
    </source>
</evidence>
<dbReference type="EMBL" id="PNYC01000009">
    <property type="protein sequence ID" value="PMS35773.1"/>
    <property type="molecule type" value="Genomic_DNA"/>
</dbReference>
<protein>
    <submittedName>
        <fullName evidence="5">Transketolase</fullName>
    </submittedName>
</protein>
<gene>
    <name evidence="5" type="ORF">C0Z20_15630</name>
</gene>
<evidence type="ECO:0000256" key="1">
    <source>
        <dbReference type="ARBA" id="ARBA00001964"/>
    </source>
</evidence>
<evidence type="ECO:0000256" key="2">
    <source>
        <dbReference type="ARBA" id="ARBA00007131"/>
    </source>
</evidence>
<reference evidence="5 6" key="1">
    <citation type="submission" date="2018-01" db="EMBL/GenBank/DDBJ databases">
        <title>Whole genome analyses suggest that Burkholderia sensu lato contains two further novel genera in the rhizoxinica-symbiotica group Mycetohabitans gen. nov., and Trinickia gen. nov.: implications for the evolution of diazotrophy and nodulation in the Burkholderiaceae.</title>
        <authorList>
            <person name="Estrada-de los Santos P."/>
            <person name="Palmer M."/>
            <person name="Chavez-Ramirez B."/>
            <person name="Beukes C."/>
            <person name="Steenkamp E.T."/>
            <person name="Hirsch A.M."/>
            <person name="Manyaka P."/>
            <person name="Maluk M."/>
            <person name="Lafos M."/>
            <person name="Crook M."/>
            <person name="Gross E."/>
            <person name="Simon M.F."/>
            <person name="Bueno dos Reis Junior F."/>
            <person name="Poole P.S."/>
            <person name="Venter S.N."/>
            <person name="James E.K."/>
        </authorList>
    </citation>
    <scope>NUCLEOTIDE SEQUENCE [LARGE SCALE GENOMIC DNA]</scope>
    <source>
        <strain evidence="5 6">JPY 581</strain>
    </source>
</reference>
<proteinExistence type="inferred from homology"/>
<dbReference type="STRING" id="863227.GCA_000373005_05417"/>
<feature type="domain" description="Transketolase N-terminal" evidence="4">
    <location>
        <begin position="26"/>
        <end position="272"/>
    </location>
</feature>
<organism evidence="5 6">
    <name type="scientific">Trinickia symbiotica</name>
    <dbReference type="NCBI Taxonomy" id="863227"/>
    <lineage>
        <taxon>Bacteria</taxon>
        <taxon>Pseudomonadati</taxon>
        <taxon>Pseudomonadota</taxon>
        <taxon>Betaproteobacteria</taxon>
        <taxon>Burkholderiales</taxon>
        <taxon>Burkholderiaceae</taxon>
        <taxon>Trinickia</taxon>
    </lineage>
</organism>
<dbReference type="Proteomes" id="UP000235777">
    <property type="component" value="Unassembled WGS sequence"/>
</dbReference>
<dbReference type="PANTHER" id="PTHR47514">
    <property type="entry name" value="TRANSKETOLASE N-TERMINAL SECTION-RELATED"/>
    <property type="match status" value="1"/>
</dbReference>
<name>A0A2N7X1Z2_9BURK</name>
<dbReference type="AlphaFoldDB" id="A0A2N7X1Z2"/>
<evidence type="ECO:0000313" key="5">
    <source>
        <dbReference type="EMBL" id="PMS35773.1"/>
    </source>
</evidence>
<dbReference type="SUPFAM" id="SSF52518">
    <property type="entry name" value="Thiamin diphosphate-binding fold (THDP-binding)"/>
    <property type="match status" value="1"/>
</dbReference>
<comment type="similarity">
    <text evidence="2">Belongs to the transketolase family.</text>
</comment>
<comment type="cofactor">
    <cofactor evidence="1">
        <name>thiamine diphosphate</name>
        <dbReference type="ChEBI" id="CHEBI:58937"/>
    </cofactor>
</comment>
<dbReference type="OrthoDB" id="8732661at2"/>
<dbReference type="InterPro" id="IPR029061">
    <property type="entry name" value="THDP-binding"/>
</dbReference>
<evidence type="ECO:0000313" key="6">
    <source>
        <dbReference type="Proteomes" id="UP000235777"/>
    </source>
</evidence>
<dbReference type="Gene3D" id="3.40.50.970">
    <property type="match status" value="1"/>
</dbReference>
<evidence type="ECO:0000256" key="3">
    <source>
        <dbReference type="ARBA" id="ARBA00023052"/>
    </source>
</evidence>
<sequence>MENPFLLAEPDLKARARAIRKRICVMNATAKSGHTGGDMSEVDILVALYFRVMRYRASPLVWHDQFVLSKGHGVGGLYCCFAELGWLRDEELSGYLRDHSRLPGHPVREKLPEYVTVNTGALGHGMSIAAGLALAKRRRTPQGEAGRVFVLTGDGELEEGSNWEAAMAASHFGLDNLVVIVDRNHLQLADATKNIMDIEPLHEKFAAFGMEVHETDGNDPLGLAKLMESFDFQNGKPKAVIAQTIKGRGVSFMENVAAWHHKYPNEDELALALKELDHA</sequence>
<dbReference type="RefSeq" id="WP_018444034.1">
    <property type="nucleotide sequence ID" value="NZ_KB890218.1"/>
</dbReference>
<dbReference type="InterPro" id="IPR005474">
    <property type="entry name" value="Transketolase_N"/>
</dbReference>
<comment type="caution">
    <text evidence="5">The sequence shown here is derived from an EMBL/GenBank/DDBJ whole genome shotgun (WGS) entry which is preliminary data.</text>
</comment>
<dbReference type="Pfam" id="PF00456">
    <property type="entry name" value="Transketolase_N"/>
    <property type="match status" value="1"/>
</dbReference>
<dbReference type="CDD" id="cd02012">
    <property type="entry name" value="TPP_TK"/>
    <property type="match status" value="1"/>
</dbReference>
<dbReference type="PANTHER" id="PTHR47514:SF1">
    <property type="entry name" value="TRANSKETOLASE N-TERMINAL SECTION-RELATED"/>
    <property type="match status" value="1"/>
</dbReference>